<dbReference type="OMA" id="VRIFKMQ"/>
<name>A0A0L0HBS9_SPIPD</name>
<organism evidence="6 7">
    <name type="scientific">Spizellomyces punctatus (strain DAOM BR117)</name>
    <dbReference type="NCBI Taxonomy" id="645134"/>
    <lineage>
        <taxon>Eukaryota</taxon>
        <taxon>Fungi</taxon>
        <taxon>Fungi incertae sedis</taxon>
        <taxon>Chytridiomycota</taxon>
        <taxon>Chytridiomycota incertae sedis</taxon>
        <taxon>Chytridiomycetes</taxon>
        <taxon>Spizellomycetales</taxon>
        <taxon>Spizellomycetaceae</taxon>
        <taxon>Spizellomyces</taxon>
    </lineage>
</organism>
<sequence length="399" mass="44195">MWDQYGGHQQAVGYGDQKTTLWMGDLEPWMDENYIRQLWMSLGETVNVKMIRDKITGGNAGYCFVDFMNNGAAVKQLNSVNGTLIPGTTRIFKLNWASGGGSDDRGPEYSIFVGDLGPEVTDFMLLSTFQGRYMTCKSAKVVTDPSTGMSRGYGFVRFADELEQQRAMAEMQGQYCGSRPMRISPATPKNRPVGAEPRMAQPMQMPQQAYYQPPPQQPQVQPVQPYNQFNDPTNTTVFVGGLNTQITDEELRSFFAPFGEIIYTKIPPGKQCGFVQFVHRQSAELAIQQMNGFMIGGSRVRLSWGRSQAAAKGDYRPQVGPYGQPMAMPASPYGAPVAPYGGAAPHVMGGPTGTASQLTEDPLQPVPVERSNENYVSQQEELLERTDLDNGWRQQVYAQ</sequence>
<dbReference type="EMBL" id="KQ257461">
    <property type="protein sequence ID" value="KNC98334.1"/>
    <property type="molecule type" value="Genomic_DNA"/>
</dbReference>
<keyword evidence="7" id="KW-1185">Reference proteome</keyword>
<dbReference type="RefSeq" id="XP_016606374.1">
    <property type="nucleotide sequence ID" value="XM_016754927.1"/>
</dbReference>
<feature type="domain" description="RRM" evidence="5">
    <location>
        <begin position="19"/>
        <end position="99"/>
    </location>
</feature>
<proteinExistence type="predicted"/>
<dbReference type="STRING" id="645134.A0A0L0HBS9"/>
<dbReference type="PANTHER" id="PTHR47640:SF10">
    <property type="entry name" value="TRNA SELENOCYSTEINE 1-ASSOCIATED PROTEIN 1-RELATED"/>
    <property type="match status" value="1"/>
</dbReference>
<evidence type="ECO:0000256" key="1">
    <source>
        <dbReference type="ARBA" id="ARBA00022737"/>
    </source>
</evidence>
<dbReference type="eggNOG" id="KOG0118">
    <property type="taxonomic scope" value="Eukaryota"/>
</dbReference>
<dbReference type="InterPro" id="IPR050825">
    <property type="entry name" value="RBM42_RBP45_47-like"/>
</dbReference>
<feature type="domain" description="RRM" evidence="5">
    <location>
        <begin position="109"/>
        <end position="188"/>
    </location>
</feature>
<dbReference type="GO" id="GO:0003729">
    <property type="term" value="F:mRNA binding"/>
    <property type="evidence" value="ECO:0007669"/>
    <property type="project" value="InterPro"/>
</dbReference>
<gene>
    <name evidence="6" type="ORF">SPPG_06727</name>
</gene>
<dbReference type="OrthoDB" id="446113at2759"/>
<dbReference type="GeneID" id="27690011"/>
<dbReference type="PROSITE" id="PS50102">
    <property type="entry name" value="RRM"/>
    <property type="match status" value="3"/>
</dbReference>
<evidence type="ECO:0000259" key="5">
    <source>
        <dbReference type="PROSITE" id="PS50102"/>
    </source>
</evidence>
<dbReference type="FunFam" id="3.30.70.330:FF:000222">
    <property type="entry name" value="mRNA binding post-transcriptional regulator"/>
    <property type="match status" value="1"/>
</dbReference>
<feature type="region of interest" description="Disordered" evidence="4">
    <location>
        <begin position="175"/>
        <end position="194"/>
    </location>
</feature>
<dbReference type="SUPFAM" id="SSF54928">
    <property type="entry name" value="RNA-binding domain, RBD"/>
    <property type="match status" value="2"/>
</dbReference>
<dbReference type="GO" id="GO:0005829">
    <property type="term" value="C:cytosol"/>
    <property type="evidence" value="ECO:0007669"/>
    <property type="project" value="TreeGrafter"/>
</dbReference>
<keyword evidence="1" id="KW-0677">Repeat</keyword>
<feature type="region of interest" description="Disordered" evidence="4">
    <location>
        <begin position="348"/>
        <end position="399"/>
    </location>
</feature>
<dbReference type="AlphaFoldDB" id="A0A0L0HBS9"/>
<dbReference type="CDD" id="cd12345">
    <property type="entry name" value="RRM2_SECp43_like"/>
    <property type="match status" value="1"/>
</dbReference>
<protein>
    <recommendedName>
        <fullName evidence="5">RRM domain-containing protein</fullName>
    </recommendedName>
</protein>
<dbReference type="FunCoup" id="A0A0L0HBS9">
    <property type="interactions" value="448"/>
</dbReference>
<dbReference type="Proteomes" id="UP000053201">
    <property type="component" value="Unassembled WGS sequence"/>
</dbReference>
<dbReference type="InParanoid" id="A0A0L0HBS9"/>
<reference evidence="6 7" key="1">
    <citation type="submission" date="2009-08" db="EMBL/GenBank/DDBJ databases">
        <title>The Genome Sequence of Spizellomyces punctatus strain DAOM BR117.</title>
        <authorList>
            <consortium name="The Broad Institute Genome Sequencing Platform"/>
            <person name="Russ C."/>
            <person name="Cuomo C."/>
            <person name="Shea T."/>
            <person name="Young S.K."/>
            <person name="Zeng Q."/>
            <person name="Koehrsen M."/>
            <person name="Haas B."/>
            <person name="Borodovsky M."/>
            <person name="Guigo R."/>
            <person name="Alvarado L."/>
            <person name="Berlin A."/>
            <person name="Bochicchio J."/>
            <person name="Borenstein D."/>
            <person name="Chapman S."/>
            <person name="Chen Z."/>
            <person name="Engels R."/>
            <person name="Freedman E."/>
            <person name="Gellesch M."/>
            <person name="Goldberg J."/>
            <person name="Griggs A."/>
            <person name="Gujja S."/>
            <person name="Heiman D."/>
            <person name="Hepburn T."/>
            <person name="Howarth C."/>
            <person name="Jen D."/>
            <person name="Larson L."/>
            <person name="Lewis B."/>
            <person name="Mehta T."/>
            <person name="Park D."/>
            <person name="Pearson M."/>
            <person name="Roberts A."/>
            <person name="Saif S."/>
            <person name="Shenoy N."/>
            <person name="Sisk P."/>
            <person name="Stolte C."/>
            <person name="Sykes S."/>
            <person name="Thomson T."/>
            <person name="Walk T."/>
            <person name="White J."/>
            <person name="Yandava C."/>
            <person name="Burger G."/>
            <person name="Gray M.W."/>
            <person name="Holland P.W.H."/>
            <person name="King N."/>
            <person name="Lang F.B.F."/>
            <person name="Roger A.J."/>
            <person name="Ruiz-Trillo I."/>
            <person name="Lander E."/>
            <person name="Nusbaum C."/>
        </authorList>
    </citation>
    <scope>NUCLEOTIDE SEQUENCE [LARGE SCALE GENOMIC DNA]</scope>
    <source>
        <strain evidence="6 7">DAOM BR117</strain>
    </source>
</reference>
<feature type="domain" description="RRM" evidence="5">
    <location>
        <begin position="235"/>
        <end position="307"/>
    </location>
</feature>
<dbReference type="PANTHER" id="PTHR47640">
    <property type="entry name" value="TRNA SELENOCYSTEINE 1-ASSOCIATED PROTEIN 1-RELATED-RELATED"/>
    <property type="match status" value="1"/>
</dbReference>
<dbReference type="InterPro" id="IPR000504">
    <property type="entry name" value="RRM_dom"/>
</dbReference>
<evidence type="ECO:0000256" key="4">
    <source>
        <dbReference type="SAM" id="MobiDB-lite"/>
    </source>
</evidence>
<dbReference type="InterPro" id="IPR035979">
    <property type="entry name" value="RBD_domain_sf"/>
</dbReference>
<evidence type="ECO:0000313" key="7">
    <source>
        <dbReference type="Proteomes" id="UP000053201"/>
    </source>
</evidence>
<dbReference type="CDD" id="cd12346">
    <property type="entry name" value="RRM3_NGR1_NAM8_like"/>
    <property type="match status" value="1"/>
</dbReference>
<dbReference type="SMART" id="SM00360">
    <property type="entry name" value="RRM"/>
    <property type="match status" value="3"/>
</dbReference>
<evidence type="ECO:0000256" key="2">
    <source>
        <dbReference type="ARBA" id="ARBA00022884"/>
    </source>
</evidence>
<dbReference type="VEuPathDB" id="FungiDB:SPPG_06727"/>
<dbReference type="Gene3D" id="3.30.70.330">
    <property type="match status" value="3"/>
</dbReference>
<dbReference type="FunFam" id="3.30.70.330:FF:000227">
    <property type="entry name" value="mRNA binding post-transcriptional regulator"/>
    <property type="match status" value="1"/>
</dbReference>
<accession>A0A0L0HBS9</accession>
<dbReference type="FunFam" id="3.30.70.330:FF:000405">
    <property type="entry name" value="polyadenylate-binding protein RBP45"/>
    <property type="match status" value="1"/>
</dbReference>
<dbReference type="GO" id="GO:0006376">
    <property type="term" value="P:mRNA splice site recognition"/>
    <property type="evidence" value="ECO:0007669"/>
    <property type="project" value="TreeGrafter"/>
</dbReference>
<dbReference type="InterPro" id="IPR012677">
    <property type="entry name" value="Nucleotide-bd_a/b_plait_sf"/>
</dbReference>
<dbReference type="Pfam" id="PF00076">
    <property type="entry name" value="RRM_1"/>
    <property type="match status" value="3"/>
</dbReference>
<evidence type="ECO:0000256" key="3">
    <source>
        <dbReference type="PROSITE-ProRule" id="PRU00176"/>
    </source>
</evidence>
<dbReference type="CDD" id="cd12344">
    <property type="entry name" value="RRM1_SECp43_like"/>
    <property type="match status" value="1"/>
</dbReference>
<evidence type="ECO:0000313" key="6">
    <source>
        <dbReference type="EMBL" id="KNC98334.1"/>
    </source>
</evidence>
<keyword evidence="2 3" id="KW-0694">RNA-binding</keyword>